<keyword evidence="2 8" id="KW-0001">2Fe-2S</keyword>
<dbReference type="GO" id="GO:0051537">
    <property type="term" value="F:2 iron, 2 sulfur cluster binding"/>
    <property type="evidence" value="ECO:0007669"/>
    <property type="project" value="UniProtKB-KW"/>
</dbReference>
<dbReference type="PROSITE" id="PS51354">
    <property type="entry name" value="GLUTAREDOXIN_2"/>
    <property type="match status" value="1"/>
</dbReference>
<dbReference type="GO" id="GO:0005759">
    <property type="term" value="C:mitochondrial matrix"/>
    <property type="evidence" value="ECO:0007669"/>
    <property type="project" value="TreeGrafter"/>
</dbReference>
<keyword evidence="3 8" id="KW-0479">Metal-binding</keyword>
<dbReference type="PANTHER" id="PTHR10293">
    <property type="entry name" value="GLUTAREDOXIN FAMILY MEMBER"/>
    <property type="match status" value="1"/>
</dbReference>
<dbReference type="GO" id="GO:0046872">
    <property type="term" value="F:metal ion binding"/>
    <property type="evidence" value="ECO:0007669"/>
    <property type="project" value="UniProtKB-KW"/>
</dbReference>
<comment type="caution">
    <text evidence="10">The sequence shown here is derived from an EMBL/GenBank/DDBJ whole genome shotgun (WGS) entry which is preliminary data.</text>
</comment>
<dbReference type="FunFam" id="3.40.30.10:FF:000005">
    <property type="entry name" value="Glutaredoxin 5"/>
    <property type="match status" value="1"/>
</dbReference>
<keyword evidence="6" id="KW-0676">Redox-active center</keyword>
<feature type="binding site" evidence="8">
    <location>
        <position position="10"/>
    </location>
    <ligand>
        <name>[2Fe-2S] cluster</name>
        <dbReference type="ChEBI" id="CHEBI:190135"/>
        <note>ligand shared between dimeric partners</note>
    </ligand>
</feature>
<dbReference type="InterPro" id="IPR004480">
    <property type="entry name" value="Monothiol_GRX-rel"/>
</dbReference>
<dbReference type="GO" id="GO:0044571">
    <property type="term" value="P:[2Fe-2S] cluster assembly"/>
    <property type="evidence" value="ECO:0007669"/>
    <property type="project" value="UniProtKB-ARBA"/>
</dbReference>
<evidence type="ECO:0000256" key="1">
    <source>
        <dbReference type="ARBA" id="ARBA00009630"/>
    </source>
</evidence>
<comment type="similarity">
    <text evidence="1 7">Belongs to the glutaredoxin family. Monothiol subfamily.</text>
</comment>
<gene>
    <name evidence="10" type="primary">GRX5</name>
    <name evidence="10" type="ORF">H4R34_002047</name>
</gene>
<name>A0A9W8BA68_9FUNG</name>
<dbReference type="EMBL" id="JANBQB010000123">
    <property type="protein sequence ID" value="KAJ1981495.1"/>
    <property type="molecule type" value="Genomic_DNA"/>
</dbReference>
<feature type="domain" description="Glutaredoxin" evidence="9">
    <location>
        <begin position="8"/>
        <end position="62"/>
    </location>
</feature>
<proteinExistence type="inferred from homology"/>
<keyword evidence="5 8" id="KW-0411">Iron-sulfur</keyword>
<dbReference type="InterPro" id="IPR014434">
    <property type="entry name" value="Monothiol_GRX"/>
</dbReference>
<dbReference type="PANTHER" id="PTHR10293:SF16">
    <property type="entry name" value="GLUTAREDOXIN-RELATED PROTEIN 5, MITOCHONDRIAL"/>
    <property type="match status" value="1"/>
</dbReference>
<evidence type="ECO:0000256" key="8">
    <source>
        <dbReference type="PIRSR" id="PIRSR005894-2"/>
    </source>
</evidence>
<dbReference type="Gene3D" id="3.40.30.10">
    <property type="entry name" value="Glutaredoxin"/>
    <property type="match status" value="1"/>
</dbReference>
<dbReference type="CDD" id="cd03028">
    <property type="entry name" value="GRX_PICOT_like"/>
    <property type="match status" value="1"/>
</dbReference>
<protein>
    <recommendedName>
        <fullName evidence="7">Glutaredoxin</fullName>
    </recommendedName>
</protein>
<evidence type="ECO:0000256" key="3">
    <source>
        <dbReference type="ARBA" id="ARBA00022723"/>
    </source>
</evidence>
<evidence type="ECO:0000313" key="11">
    <source>
        <dbReference type="Proteomes" id="UP001151582"/>
    </source>
</evidence>
<sequence length="99" mass="10831">MKGTPEEPLCGFSRGAVTILTVEGVKEFKGINVLDDPELRTGIKEFSNWPTIPQVYVKGEFVGGFDILLNMHKTGELDELLVKEGLIEPGDKVQPVTSS</sequence>
<dbReference type="PIRSF" id="PIRSF005894">
    <property type="entry name" value="Monothiol_GRX"/>
    <property type="match status" value="1"/>
</dbReference>
<evidence type="ECO:0000256" key="7">
    <source>
        <dbReference type="PIRNR" id="PIRNR005894"/>
    </source>
</evidence>
<keyword evidence="4 8" id="KW-0408">Iron</keyword>
<reference evidence="10" key="1">
    <citation type="submission" date="2022-07" db="EMBL/GenBank/DDBJ databases">
        <title>Phylogenomic reconstructions and comparative analyses of Kickxellomycotina fungi.</title>
        <authorList>
            <person name="Reynolds N.K."/>
            <person name="Stajich J.E."/>
            <person name="Barry K."/>
            <person name="Grigoriev I.V."/>
            <person name="Crous P."/>
            <person name="Smith M.E."/>
        </authorList>
    </citation>
    <scope>NUCLEOTIDE SEQUENCE</scope>
    <source>
        <strain evidence="10">RSA 567</strain>
    </source>
</reference>
<evidence type="ECO:0000259" key="9">
    <source>
        <dbReference type="Pfam" id="PF00462"/>
    </source>
</evidence>
<keyword evidence="11" id="KW-1185">Reference proteome</keyword>
<evidence type="ECO:0000256" key="6">
    <source>
        <dbReference type="ARBA" id="ARBA00023284"/>
    </source>
</evidence>
<evidence type="ECO:0000256" key="5">
    <source>
        <dbReference type="ARBA" id="ARBA00023014"/>
    </source>
</evidence>
<dbReference type="SUPFAM" id="SSF52833">
    <property type="entry name" value="Thioredoxin-like"/>
    <property type="match status" value="1"/>
</dbReference>
<dbReference type="InterPro" id="IPR002109">
    <property type="entry name" value="Glutaredoxin"/>
</dbReference>
<dbReference type="Pfam" id="PF00462">
    <property type="entry name" value="Glutaredoxin"/>
    <property type="match status" value="1"/>
</dbReference>
<dbReference type="AlphaFoldDB" id="A0A9W8BA68"/>
<dbReference type="GO" id="GO:0015036">
    <property type="term" value="F:disulfide oxidoreductase activity"/>
    <property type="evidence" value="ECO:0007669"/>
    <property type="project" value="InterPro"/>
</dbReference>
<organism evidence="10 11">
    <name type="scientific">Dimargaris verticillata</name>
    <dbReference type="NCBI Taxonomy" id="2761393"/>
    <lineage>
        <taxon>Eukaryota</taxon>
        <taxon>Fungi</taxon>
        <taxon>Fungi incertae sedis</taxon>
        <taxon>Zoopagomycota</taxon>
        <taxon>Kickxellomycotina</taxon>
        <taxon>Dimargaritomycetes</taxon>
        <taxon>Dimargaritales</taxon>
        <taxon>Dimargaritaceae</taxon>
        <taxon>Dimargaris</taxon>
    </lineage>
</organism>
<evidence type="ECO:0000256" key="2">
    <source>
        <dbReference type="ARBA" id="ARBA00022714"/>
    </source>
</evidence>
<dbReference type="Proteomes" id="UP001151582">
    <property type="component" value="Unassembled WGS sequence"/>
</dbReference>
<dbReference type="InterPro" id="IPR036249">
    <property type="entry name" value="Thioredoxin-like_sf"/>
</dbReference>
<dbReference type="InterPro" id="IPR033658">
    <property type="entry name" value="GRX_PICOT-like"/>
</dbReference>
<dbReference type="OrthoDB" id="415696at2759"/>
<accession>A0A9W8BA68</accession>
<evidence type="ECO:0000256" key="4">
    <source>
        <dbReference type="ARBA" id="ARBA00023004"/>
    </source>
</evidence>
<evidence type="ECO:0000313" key="10">
    <source>
        <dbReference type="EMBL" id="KAJ1981495.1"/>
    </source>
</evidence>